<dbReference type="Gene3D" id="1.25.40.10">
    <property type="entry name" value="Tetratricopeptide repeat domain"/>
    <property type="match status" value="1"/>
</dbReference>
<dbReference type="InterPro" id="IPR001296">
    <property type="entry name" value="Glyco_trans_1"/>
</dbReference>
<feature type="domain" description="Glycosyl transferase family 1" evidence="3">
    <location>
        <begin position="653"/>
        <end position="813"/>
    </location>
</feature>
<evidence type="ECO:0000313" key="5">
    <source>
        <dbReference type="EMBL" id="BCM83626.1"/>
    </source>
</evidence>
<dbReference type="CDD" id="cd03811">
    <property type="entry name" value="GT4_GT28_WabH-like"/>
    <property type="match status" value="1"/>
</dbReference>
<dbReference type="GO" id="GO:0016757">
    <property type="term" value="F:glycosyltransferase activity"/>
    <property type="evidence" value="ECO:0007669"/>
    <property type="project" value="UniProtKB-ARBA"/>
</dbReference>
<organism evidence="5 6">
    <name type="scientific">Methylobacterium indicum</name>
    <dbReference type="NCBI Taxonomy" id="1775910"/>
    <lineage>
        <taxon>Bacteria</taxon>
        <taxon>Pseudomonadati</taxon>
        <taxon>Pseudomonadota</taxon>
        <taxon>Alphaproteobacteria</taxon>
        <taxon>Hyphomicrobiales</taxon>
        <taxon>Methylobacteriaceae</taxon>
        <taxon>Methylobacterium</taxon>
    </lineage>
</organism>
<dbReference type="PANTHER" id="PTHR45947">
    <property type="entry name" value="SULFOQUINOVOSYL TRANSFERASE SQD2"/>
    <property type="match status" value="1"/>
</dbReference>
<dbReference type="SUPFAM" id="SSF48452">
    <property type="entry name" value="TPR-like"/>
    <property type="match status" value="1"/>
</dbReference>
<dbReference type="PROSITE" id="PS50005">
    <property type="entry name" value="TPR"/>
    <property type="match status" value="1"/>
</dbReference>
<dbReference type="InterPro" id="IPR011990">
    <property type="entry name" value="TPR-like_helical_dom_sf"/>
</dbReference>
<feature type="repeat" description="TPR" evidence="1">
    <location>
        <begin position="249"/>
        <end position="282"/>
    </location>
</feature>
<feature type="compositionally biased region" description="Low complexity" evidence="2">
    <location>
        <begin position="26"/>
        <end position="38"/>
    </location>
</feature>
<name>A0A8H9C6C1_9HYPH</name>
<dbReference type="EMBL" id="AP024145">
    <property type="protein sequence ID" value="BCM83626.1"/>
    <property type="molecule type" value="Genomic_DNA"/>
</dbReference>
<evidence type="ECO:0000259" key="3">
    <source>
        <dbReference type="Pfam" id="PF00534"/>
    </source>
</evidence>
<protein>
    <recommendedName>
        <fullName evidence="7">Glycosyl transferase family 1</fullName>
    </recommendedName>
</protein>
<dbReference type="KEGG" id="mind:mvi_20870"/>
<evidence type="ECO:0000256" key="1">
    <source>
        <dbReference type="PROSITE-ProRule" id="PRU00339"/>
    </source>
</evidence>
<dbReference type="Pfam" id="PF13439">
    <property type="entry name" value="Glyco_transf_4"/>
    <property type="match status" value="1"/>
</dbReference>
<dbReference type="InterPro" id="IPR028098">
    <property type="entry name" value="Glyco_trans_4-like_N"/>
</dbReference>
<evidence type="ECO:0000259" key="4">
    <source>
        <dbReference type="Pfam" id="PF13439"/>
    </source>
</evidence>
<dbReference type="SUPFAM" id="SSF53756">
    <property type="entry name" value="UDP-Glycosyltransferase/glycogen phosphorylase"/>
    <property type="match status" value="1"/>
</dbReference>
<dbReference type="InterPro" id="IPR050194">
    <property type="entry name" value="Glycosyltransferase_grp1"/>
</dbReference>
<accession>A0A8H9C6C1</accession>
<evidence type="ECO:0000256" key="2">
    <source>
        <dbReference type="SAM" id="MobiDB-lite"/>
    </source>
</evidence>
<reference evidence="5" key="1">
    <citation type="submission" date="2020-11" db="EMBL/GenBank/DDBJ databases">
        <title>Complete genome sequence of a novel pathogenic Methylobacterium strain isolated from rice in Vietnam.</title>
        <authorList>
            <person name="Lai K."/>
            <person name="Okazaki S."/>
            <person name="Higashi K."/>
            <person name="Mori H."/>
            <person name="Toyoda A."/>
            <person name="Kurokawa K."/>
        </authorList>
    </citation>
    <scope>NUCLEOTIDE SEQUENCE</scope>
    <source>
        <strain evidence="5">VL1</strain>
    </source>
</reference>
<dbReference type="PANTHER" id="PTHR45947:SF14">
    <property type="entry name" value="SLL1723 PROTEIN"/>
    <property type="match status" value="1"/>
</dbReference>
<dbReference type="RefSeq" id="WP_207182652.1">
    <property type="nucleotide sequence ID" value="NZ_AP024145.1"/>
</dbReference>
<keyword evidence="1" id="KW-0802">TPR repeat</keyword>
<dbReference type="AlphaFoldDB" id="A0A8H9C6C1"/>
<sequence>MIPARDHPPVPTAPGRRRAGVKDRAGPSTAPRAGAATPRPDPAAERALALENAGDRHGAGLIWLEVAASAGPATLRRYGVHRRLAKAAEARGDRVQATVLLERHLALAPRDAGAAERLLKLRLAAAAPGEEAEAYAAHVARFGETAAALVLRATRIEAPHDPDAALATLATVEARWLDADGTRLRLAGAYERLGDPARALALLDGVRGPEAASPQAVKTRLRLAQAVGESKDHSAALARRLIEAEPDVAAHHALLGRTLKRFNDWAGAAAAFEAALALDPGDLAHWEGALRALGALERDERIAELTARARRVFGAGGGEGLLALARIELAGGDAREAIGVARRALAHPILRTRTRPVLAEALMEVGAYAEAWTHLAASLEAPDAEADLQRAAARCAAAFAVGAPAGGALPVFPGALFLRALGSPPPRPLLTPTDTVMLVSSSLGAGGAERQVALTAAGVSRARGGTGRTVLVGLDLTPARGRSMMRSLAETEFLTIEDLAHVNEAQVFRTLAAEEPALRETLRLIGSFPRNLSRDILKLFDSFRRHRPSCVHLWQDGVISTGAVAAVLAGVPAIVCSMRNVVAGEGDRRRYRAYLATMYRALAERPEVRFTANSAAGARDYEAWLGFEPGRIRVLRNGVDVASIRARAPAGAREAVRARLNLPEGALLIGGVFRLAPAKRPHLWLDVVARIAGADPRVHGVIVGDGALRAELQEAIDARGLSGRITLAGRQSPVEPWMAAMDVLLLASEVEGLPNVLLEAESLGVPVVTTEAGGSGEALLQGVTGMLVKDDAPETLAAALVSVVRAKSLRHRARVGAPVFIEQRFGIERMIRETLAVFGETDPTRGDAARIRSAS</sequence>
<proteinExistence type="predicted"/>
<evidence type="ECO:0008006" key="7">
    <source>
        <dbReference type="Google" id="ProtNLM"/>
    </source>
</evidence>
<dbReference type="Proteomes" id="UP000663508">
    <property type="component" value="Chromosome"/>
</dbReference>
<dbReference type="SMART" id="SM00028">
    <property type="entry name" value="TPR"/>
    <property type="match status" value="2"/>
</dbReference>
<dbReference type="Gene3D" id="3.40.50.2000">
    <property type="entry name" value="Glycogen Phosphorylase B"/>
    <property type="match status" value="2"/>
</dbReference>
<feature type="domain" description="Glycosyltransferase subfamily 4-like N-terminal" evidence="4">
    <location>
        <begin position="522"/>
        <end position="642"/>
    </location>
</feature>
<dbReference type="Pfam" id="PF00534">
    <property type="entry name" value="Glycos_transf_1"/>
    <property type="match status" value="1"/>
</dbReference>
<feature type="region of interest" description="Disordered" evidence="2">
    <location>
        <begin position="1"/>
        <end position="42"/>
    </location>
</feature>
<dbReference type="InterPro" id="IPR019734">
    <property type="entry name" value="TPR_rpt"/>
</dbReference>
<gene>
    <name evidence="5" type="ORF">mvi_20870</name>
</gene>
<evidence type="ECO:0000313" key="6">
    <source>
        <dbReference type="Proteomes" id="UP000663508"/>
    </source>
</evidence>